<name>A0A4U3M628_9ACTN</name>
<proteinExistence type="inferred from homology"/>
<dbReference type="InterPro" id="IPR003439">
    <property type="entry name" value="ABC_transporter-like_ATP-bd"/>
</dbReference>
<reference evidence="7 8" key="1">
    <citation type="submission" date="2019-04" db="EMBL/GenBank/DDBJ databases">
        <title>Herbidospora sp. NEAU-GS14.nov., a novel actinomycete isolated from soil.</title>
        <authorList>
            <person name="Han L."/>
        </authorList>
    </citation>
    <scope>NUCLEOTIDE SEQUENCE [LARGE SCALE GENOMIC DNA]</scope>
    <source>
        <strain evidence="7 8">NEAU-GS14</strain>
    </source>
</reference>
<dbReference type="GO" id="GO:0015658">
    <property type="term" value="F:branched-chain amino acid transmembrane transporter activity"/>
    <property type="evidence" value="ECO:0007669"/>
    <property type="project" value="TreeGrafter"/>
</dbReference>
<dbReference type="GO" id="GO:0016887">
    <property type="term" value="F:ATP hydrolysis activity"/>
    <property type="evidence" value="ECO:0007669"/>
    <property type="project" value="InterPro"/>
</dbReference>
<dbReference type="EMBL" id="SZQA01000042">
    <property type="protein sequence ID" value="TKK83712.1"/>
    <property type="molecule type" value="Genomic_DNA"/>
</dbReference>
<evidence type="ECO:0000256" key="1">
    <source>
        <dbReference type="ARBA" id="ARBA00005417"/>
    </source>
</evidence>
<evidence type="ECO:0000313" key="7">
    <source>
        <dbReference type="EMBL" id="TKK83712.1"/>
    </source>
</evidence>
<dbReference type="InterPro" id="IPR052156">
    <property type="entry name" value="BCAA_Transport_ATP-bd_LivF"/>
</dbReference>
<evidence type="ECO:0000259" key="6">
    <source>
        <dbReference type="PROSITE" id="PS50893"/>
    </source>
</evidence>
<dbReference type="Proteomes" id="UP000308705">
    <property type="component" value="Unassembled WGS sequence"/>
</dbReference>
<evidence type="ECO:0000256" key="2">
    <source>
        <dbReference type="ARBA" id="ARBA00022448"/>
    </source>
</evidence>
<dbReference type="GO" id="GO:0015807">
    <property type="term" value="P:L-amino acid transport"/>
    <property type="evidence" value="ECO:0007669"/>
    <property type="project" value="TreeGrafter"/>
</dbReference>
<dbReference type="AlphaFoldDB" id="A0A4U3M628"/>
<dbReference type="SUPFAM" id="SSF52540">
    <property type="entry name" value="P-loop containing nucleoside triphosphate hydrolases"/>
    <property type="match status" value="1"/>
</dbReference>
<feature type="domain" description="ABC transporter" evidence="6">
    <location>
        <begin position="5"/>
        <end position="208"/>
    </location>
</feature>
<dbReference type="PROSITE" id="PS50893">
    <property type="entry name" value="ABC_TRANSPORTER_2"/>
    <property type="match status" value="1"/>
</dbReference>
<dbReference type="SMART" id="SM00382">
    <property type="entry name" value="AAA"/>
    <property type="match status" value="1"/>
</dbReference>
<protein>
    <submittedName>
        <fullName evidence="7">ATP-binding cassette domain-containing protein</fullName>
    </submittedName>
</protein>
<keyword evidence="2" id="KW-0813">Transport</keyword>
<dbReference type="InterPro" id="IPR003593">
    <property type="entry name" value="AAA+_ATPase"/>
</dbReference>
<evidence type="ECO:0000313" key="8">
    <source>
        <dbReference type="Proteomes" id="UP000308705"/>
    </source>
</evidence>
<keyword evidence="8" id="KW-1185">Reference proteome</keyword>
<comment type="caution">
    <text evidence="7">The sequence shown here is derived from an EMBL/GenBank/DDBJ whole genome shotgun (WGS) entry which is preliminary data.</text>
</comment>
<keyword evidence="3" id="KW-0547">Nucleotide-binding</keyword>
<evidence type="ECO:0000256" key="5">
    <source>
        <dbReference type="ARBA" id="ARBA00022970"/>
    </source>
</evidence>
<dbReference type="PANTHER" id="PTHR43820">
    <property type="entry name" value="HIGH-AFFINITY BRANCHED-CHAIN AMINO ACID TRANSPORT ATP-BINDING PROTEIN LIVF"/>
    <property type="match status" value="1"/>
</dbReference>
<dbReference type="OrthoDB" id="5179231at2"/>
<dbReference type="RefSeq" id="WP_137250898.1">
    <property type="nucleotide sequence ID" value="NZ_SZQA01000042.1"/>
</dbReference>
<accession>A0A4U3M628</accession>
<dbReference type="Gene3D" id="3.40.50.300">
    <property type="entry name" value="P-loop containing nucleotide triphosphate hydrolases"/>
    <property type="match status" value="1"/>
</dbReference>
<keyword evidence="5" id="KW-0029">Amino-acid transport</keyword>
<comment type="similarity">
    <text evidence="1">Belongs to the ABC transporter superfamily.</text>
</comment>
<keyword evidence="4 7" id="KW-0067">ATP-binding</keyword>
<dbReference type="Pfam" id="PF00005">
    <property type="entry name" value="ABC_tran"/>
    <property type="match status" value="1"/>
</dbReference>
<dbReference type="GO" id="GO:0005524">
    <property type="term" value="F:ATP binding"/>
    <property type="evidence" value="ECO:0007669"/>
    <property type="project" value="UniProtKB-KW"/>
</dbReference>
<sequence length="210" mass="22707">MNAVLEVTALSAGYGAARAIRAVTIRVEQGEHHAIVGGPGSGKSTLLRTVVGLHPAANGTIRFNDTDITRERPEWRKARGLCLMPQNHRLFTSLTVEENLLVGARWGAPGPWTLSRVYELYPYLLEKRRALAASLTLSEHQAAAVGRALMANPRILLLDAPADLAALGRLTKEGLAVVAATREVPAGACHVHRLIDGTVTTTRTEVRCRR</sequence>
<evidence type="ECO:0000256" key="3">
    <source>
        <dbReference type="ARBA" id="ARBA00022741"/>
    </source>
</evidence>
<dbReference type="PANTHER" id="PTHR43820:SF4">
    <property type="entry name" value="HIGH-AFFINITY BRANCHED-CHAIN AMINO ACID TRANSPORT ATP-BINDING PROTEIN LIVF"/>
    <property type="match status" value="1"/>
</dbReference>
<dbReference type="InterPro" id="IPR027417">
    <property type="entry name" value="P-loop_NTPase"/>
</dbReference>
<evidence type="ECO:0000256" key="4">
    <source>
        <dbReference type="ARBA" id="ARBA00022840"/>
    </source>
</evidence>
<organism evidence="7 8">
    <name type="scientific">Herbidospora galbida</name>
    <dbReference type="NCBI Taxonomy" id="2575442"/>
    <lineage>
        <taxon>Bacteria</taxon>
        <taxon>Bacillati</taxon>
        <taxon>Actinomycetota</taxon>
        <taxon>Actinomycetes</taxon>
        <taxon>Streptosporangiales</taxon>
        <taxon>Streptosporangiaceae</taxon>
        <taxon>Herbidospora</taxon>
    </lineage>
</organism>
<gene>
    <name evidence="7" type="ORF">FDA94_32530</name>
</gene>